<dbReference type="Proteomes" id="UP000321464">
    <property type="component" value="Unassembled WGS sequence"/>
</dbReference>
<sequence length="93" mass="10060">MKRREAKPPASDEQLALPFDRRPNATRSNGAEPLAVRIPDAVRMTGIGRSKLYELIASGDLETIKIGRCTLVTVDALKALLAKARADTCKGGR</sequence>
<proteinExistence type="predicted"/>
<protein>
    <recommendedName>
        <fullName evidence="2">Helix-turn-helix domain-containing protein</fullName>
    </recommendedName>
</protein>
<dbReference type="EMBL" id="BJYR01000025">
    <property type="protein sequence ID" value="GEO01657.1"/>
    <property type="molecule type" value="Genomic_DNA"/>
</dbReference>
<reference evidence="3 4" key="1">
    <citation type="submission" date="2019-07" db="EMBL/GenBank/DDBJ databases">
        <title>Whole genome shotgun sequence of Novosphingobium sediminis NBRC 106119.</title>
        <authorList>
            <person name="Hosoyama A."/>
            <person name="Uohara A."/>
            <person name="Ohji S."/>
            <person name="Ichikawa N."/>
        </authorList>
    </citation>
    <scope>NUCLEOTIDE SEQUENCE [LARGE SCALE GENOMIC DNA]</scope>
    <source>
        <strain evidence="3 4">NBRC 106119</strain>
    </source>
</reference>
<comment type="caution">
    <text evidence="3">The sequence shown here is derived from an EMBL/GenBank/DDBJ whole genome shotgun (WGS) entry which is preliminary data.</text>
</comment>
<dbReference type="InterPro" id="IPR041657">
    <property type="entry name" value="HTH_17"/>
</dbReference>
<evidence type="ECO:0000256" key="1">
    <source>
        <dbReference type="SAM" id="MobiDB-lite"/>
    </source>
</evidence>
<evidence type="ECO:0000259" key="2">
    <source>
        <dbReference type="Pfam" id="PF12728"/>
    </source>
</evidence>
<gene>
    <name evidence="3" type="ORF">NSE01_34890</name>
</gene>
<name>A0A512APX1_9SPHN</name>
<feature type="region of interest" description="Disordered" evidence="1">
    <location>
        <begin position="1"/>
        <end position="32"/>
    </location>
</feature>
<dbReference type="AlphaFoldDB" id="A0A512APX1"/>
<evidence type="ECO:0000313" key="4">
    <source>
        <dbReference type="Proteomes" id="UP000321464"/>
    </source>
</evidence>
<dbReference type="OrthoDB" id="7874861at2"/>
<keyword evidence="4" id="KW-1185">Reference proteome</keyword>
<evidence type="ECO:0000313" key="3">
    <source>
        <dbReference type="EMBL" id="GEO01657.1"/>
    </source>
</evidence>
<dbReference type="RefSeq" id="WP_147160966.1">
    <property type="nucleotide sequence ID" value="NZ_BJYR01000025.1"/>
</dbReference>
<accession>A0A512APX1</accession>
<organism evidence="3 4">
    <name type="scientific">Novosphingobium sediminis</name>
    <dbReference type="NCBI Taxonomy" id="707214"/>
    <lineage>
        <taxon>Bacteria</taxon>
        <taxon>Pseudomonadati</taxon>
        <taxon>Pseudomonadota</taxon>
        <taxon>Alphaproteobacteria</taxon>
        <taxon>Sphingomonadales</taxon>
        <taxon>Sphingomonadaceae</taxon>
        <taxon>Novosphingobium</taxon>
    </lineage>
</organism>
<dbReference type="Pfam" id="PF12728">
    <property type="entry name" value="HTH_17"/>
    <property type="match status" value="1"/>
</dbReference>
<feature type="domain" description="Helix-turn-helix" evidence="2">
    <location>
        <begin position="38"/>
        <end position="84"/>
    </location>
</feature>